<proteinExistence type="predicted"/>
<dbReference type="Proteomes" id="UP000480548">
    <property type="component" value="Unassembled WGS sequence"/>
</dbReference>
<protein>
    <submittedName>
        <fullName evidence="1">Uncharacterized protein</fullName>
    </submittedName>
</protein>
<sequence length="288" mass="33251">MKLRTTLQYLAIGLSAFPIPCVKAALRYMTIENFETWVHSNEAAFTTIGEDLRWLIYLSQIDRPLTLDSPDADVARSLETTYGNVRSVFEDLQKQSNERDIIPTEKEGEQLHRDHFFVSELMNLQSMIYEFKINLPRNLWNNRIDKEPLEGVTPIEATQQLVQYLENSRLDLTDPVAVAMWVLDGKDIVTGRGSEITVISYNTASLRTLRSAFKSIFDGYKAIAEVINRIYNDAGRRYQDPLYQEPLFAIETPLRRLQNFMFAYQGVFSDRPPLKIPVRSTTSEPNYH</sequence>
<name>A0A7C8JVQ1_ORBOL</name>
<gene>
    <name evidence="1" type="ORF">TWF703_000830</name>
</gene>
<evidence type="ECO:0000313" key="1">
    <source>
        <dbReference type="EMBL" id="KAF3142441.1"/>
    </source>
</evidence>
<organism evidence="1 2">
    <name type="scientific">Orbilia oligospora</name>
    <name type="common">Nematode-trapping fungus</name>
    <name type="synonym">Arthrobotrys oligospora</name>
    <dbReference type="NCBI Taxonomy" id="2813651"/>
    <lineage>
        <taxon>Eukaryota</taxon>
        <taxon>Fungi</taxon>
        <taxon>Dikarya</taxon>
        <taxon>Ascomycota</taxon>
        <taxon>Pezizomycotina</taxon>
        <taxon>Orbiliomycetes</taxon>
        <taxon>Orbiliales</taxon>
        <taxon>Orbiliaceae</taxon>
        <taxon>Orbilia</taxon>
    </lineage>
</organism>
<dbReference type="AlphaFoldDB" id="A0A7C8JVQ1"/>
<dbReference type="EMBL" id="WIQZ01000011">
    <property type="protein sequence ID" value="KAF3142441.1"/>
    <property type="molecule type" value="Genomic_DNA"/>
</dbReference>
<comment type="caution">
    <text evidence="1">The sequence shown here is derived from an EMBL/GenBank/DDBJ whole genome shotgun (WGS) entry which is preliminary data.</text>
</comment>
<reference evidence="1 2" key="1">
    <citation type="submission" date="2019-06" db="EMBL/GenBank/DDBJ databases">
        <authorList>
            <person name="Palmer J.M."/>
        </authorList>
    </citation>
    <scope>NUCLEOTIDE SEQUENCE [LARGE SCALE GENOMIC DNA]</scope>
    <source>
        <strain evidence="1 2">TWF703</strain>
    </source>
</reference>
<evidence type="ECO:0000313" key="2">
    <source>
        <dbReference type="Proteomes" id="UP000480548"/>
    </source>
</evidence>
<accession>A0A7C8JVQ1</accession>